<evidence type="ECO:0000313" key="2">
    <source>
        <dbReference type="Proteomes" id="UP000003729"/>
    </source>
</evidence>
<dbReference type="AlphaFoldDB" id="B6XDV9"/>
<organism evidence="1 2">
    <name type="scientific">Providencia alcalifaciens DSM 30120</name>
    <dbReference type="NCBI Taxonomy" id="520999"/>
    <lineage>
        <taxon>Bacteria</taxon>
        <taxon>Pseudomonadati</taxon>
        <taxon>Pseudomonadota</taxon>
        <taxon>Gammaproteobacteria</taxon>
        <taxon>Enterobacterales</taxon>
        <taxon>Morganellaceae</taxon>
        <taxon>Providencia</taxon>
    </lineage>
</organism>
<name>B6XDV9_9GAMM</name>
<proteinExistence type="predicted"/>
<evidence type="ECO:0000313" key="1">
    <source>
        <dbReference type="EMBL" id="EEB46421.1"/>
    </source>
</evidence>
<dbReference type="EMBL" id="ABXW01000042">
    <property type="protein sequence ID" value="EEB46421.1"/>
    <property type="molecule type" value="Genomic_DNA"/>
</dbReference>
<reference evidence="1 2" key="2">
    <citation type="submission" date="2008-10" db="EMBL/GenBank/DDBJ databases">
        <authorList>
            <person name="Fulton L."/>
            <person name="Clifton S."/>
            <person name="Fulton B."/>
            <person name="Xu J."/>
            <person name="Minx P."/>
            <person name="Pepin K.H."/>
            <person name="Johnson M."/>
            <person name="Bhonagiri V."/>
            <person name="Nash W.E."/>
            <person name="Mardis E.R."/>
            <person name="Wilson R.K."/>
        </authorList>
    </citation>
    <scope>NUCLEOTIDE SEQUENCE [LARGE SCALE GENOMIC DNA]</scope>
    <source>
        <strain evidence="1 2">DSM 30120</strain>
    </source>
</reference>
<comment type="caution">
    <text evidence="1">The sequence shown here is derived from an EMBL/GenBank/DDBJ whole genome shotgun (WGS) entry which is preliminary data.</text>
</comment>
<accession>B6XDV9</accession>
<protein>
    <submittedName>
        <fullName evidence="1">Uncharacterized protein</fullName>
    </submittedName>
</protein>
<dbReference type="Proteomes" id="UP000003729">
    <property type="component" value="Unassembled WGS sequence"/>
</dbReference>
<reference evidence="1 2" key="1">
    <citation type="submission" date="2008-10" db="EMBL/GenBank/DDBJ databases">
        <title>Draft genome sequence of Providencia alcalifaciens (DSM 30120).</title>
        <authorList>
            <person name="Sudarsanam P."/>
            <person name="Ley R."/>
            <person name="Guruge J."/>
            <person name="Turnbaugh P.J."/>
            <person name="Mahowald M."/>
            <person name="Liep D."/>
            <person name="Gordon J."/>
        </authorList>
    </citation>
    <scope>NUCLEOTIDE SEQUENCE [LARGE SCALE GENOMIC DNA]</scope>
    <source>
        <strain evidence="1 2">DSM 30120</strain>
    </source>
</reference>
<sequence length="74" mass="8671">MITSPGVKIKFENSYEYQRQKLILLSLFLPMYRGCSGIKVNRFSRIKKLAALQIINKTMNFSHSRSYSVKLKQK</sequence>
<gene>
    <name evidence="1" type="ORF">PROVALCAL_01535</name>
</gene>